<feature type="transmembrane region" description="Helical" evidence="8">
    <location>
        <begin position="249"/>
        <end position="270"/>
    </location>
</feature>
<keyword evidence="4 8" id="KW-0812">Transmembrane</keyword>
<dbReference type="GO" id="GO:0005886">
    <property type="term" value="C:plasma membrane"/>
    <property type="evidence" value="ECO:0007669"/>
    <property type="project" value="TreeGrafter"/>
</dbReference>
<comment type="similarity">
    <text evidence="2">Belongs to the SLC29A/ENT transporter (TC 2.A.57) family.</text>
</comment>
<dbReference type="PRINTS" id="PR01130">
    <property type="entry name" value="DERENTRNSPRT"/>
</dbReference>
<reference evidence="9" key="1">
    <citation type="submission" date="2021-08" db="EMBL/GenBank/DDBJ databases">
        <authorList>
            <person name="Misof B."/>
            <person name="Oliver O."/>
            <person name="Podsiadlowski L."/>
            <person name="Donath A."/>
            <person name="Peters R."/>
            <person name="Mayer C."/>
            <person name="Rust J."/>
            <person name="Gunkel S."/>
            <person name="Lesny P."/>
            <person name="Martin S."/>
            <person name="Oeyen J.P."/>
            <person name="Petersen M."/>
            <person name="Panagiotis P."/>
            <person name="Wilbrandt J."/>
            <person name="Tanja T."/>
        </authorList>
    </citation>
    <scope>NUCLEOTIDE SEQUENCE</scope>
    <source>
        <strain evidence="9">GBR_01_08_01A</strain>
        <tissue evidence="9">Thorax + abdomen</tissue>
    </source>
</reference>
<keyword evidence="10" id="KW-1185">Reference proteome</keyword>
<sequence>MAGSYTKKEIGAGPEEQTLLKDSNGTRVVPVKGSEPVRLSPGWEGTGRPDDELNFKGVTMDQADLEINPPHDRLNLVFSILVLHGIGILMPWNMFITAKDYFVSYKLSKEYTDIESNYAKYFLSYLGFASQIPNLLFNWLNIFIQLSGNLTTRIAWGIFVQVLVFVFTVILAMTDSSEWPGIFFWITMISVIILNTANGIYQNSVFGMAAKLPIRYTGAVILGSNISGTFTAIINLLSQIMAPNARTAAIYYFITALFILLACFDTYFALPLNRFYRYHELVHQKETNKRQLENSTRGKKESLPYWKIVSQCFPQLFNTFIVFCVTLTLFPSVQSDIKRSYEDFTVPSDYYISVMCFLTFNVTAMIGSSIASAVQWPSEKYLVIPIILRVLYIPLFLFCNYQPAGTSRYLPVYIDNDWVYLVIGITMGLSHGYLSSIAMMYCSRTIEPQYASIAGMFGAASLVTGIFTGILFSFVMPIIVS</sequence>
<feature type="transmembrane region" description="Helical" evidence="8">
    <location>
        <begin position="350"/>
        <end position="374"/>
    </location>
</feature>
<reference evidence="9" key="2">
    <citation type="journal article" date="2023" name="Commun. Biol.">
        <title>Intrasexual cuticular hydrocarbon dimorphism in a wasp sheds light on hydrocarbon biosynthesis genes in Hymenoptera.</title>
        <authorList>
            <person name="Moris V.C."/>
            <person name="Podsiadlowski L."/>
            <person name="Martin S."/>
            <person name="Oeyen J.P."/>
            <person name="Donath A."/>
            <person name="Petersen M."/>
            <person name="Wilbrandt J."/>
            <person name="Misof B."/>
            <person name="Liedtke D."/>
            <person name="Thamm M."/>
            <person name="Scheiner R."/>
            <person name="Schmitt T."/>
            <person name="Niehuis O."/>
        </authorList>
    </citation>
    <scope>NUCLEOTIDE SEQUENCE</scope>
    <source>
        <strain evidence="9">GBR_01_08_01A</strain>
    </source>
</reference>
<dbReference type="PIRSF" id="PIRSF016379">
    <property type="entry name" value="ENT"/>
    <property type="match status" value="1"/>
</dbReference>
<dbReference type="Proteomes" id="UP001258017">
    <property type="component" value="Unassembled WGS sequence"/>
</dbReference>
<protein>
    <recommendedName>
        <fullName evidence="11">Equilibrative nucleoside transporter 1</fullName>
    </recommendedName>
</protein>
<feature type="transmembrane region" description="Helical" evidence="8">
    <location>
        <begin position="118"/>
        <end position="142"/>
    </location>
</feature>
<dbReference type="Pfam" id="PF01733">
    <property type="entry name" value="Nucleoside_tran"/>
    <property type="match status" value="1"/>
</dbReference>
<evidence type="ECO:0000256" key="4">
    <source>
        <dbReference type="ARBA" id="ARBA00022692"/>
    </source>
</evidence>
<dbReference type="EMBL" id="JAIFRP010000002">
    <property type="protein sequence ID" value="KAK2588719.1"/>
    <property type="molecule type" value="Genomic_DNA"/>
</dbReference>
<organism evidence="9 10">
    <name type="scientific">Odynerus spinipes</name>
    <dbReference type="NCBI Taxonomy" id="1348599"/>
    <lineage>
        <taxon>Eukaryota</taxon>
        <taxon>Metazoa</taxon>
        <taxon>Ecdysozoa</taxon>
        <taxon>Arthropoda</taxon>
        <taxon>Hexapoda</taxon>
        <taxon>Insecta</taxon>
        <taxon>Pterygota</taxon>
        <taxon>Neoptera</taxon>
        <taxon>Endopterygota</taxon>
        <taxon>Hymenoptera</taxon>
        <taxon>Apocrita</taxon>
        <taxon>Aculeata</taxon>
        <taxon>Vespoidea</taxon>
        <taxon>Vespidae</taxon>
        <taxon>Eumeninae</taxon>
        <taxon>Odynerus</taxon>
    </lineage>
</organism>
<proteinExistence type="inferred from homology"/>
<evidence type="ECO:0000256" key="2">
    <source>
        <dbReference type="ARBA" id="ARBA00007965"/>
    </source>
</evidence>
<dbReference type="AlphaFoldDB" id="A0AAD9RZN6"/>
<comment type="subcellular location">
    <subcellularLocation>
        <location evidence="1">Membrane</location>
        <topology evidence="1">Multi-pass membrane protein</topology>
    </subcellularLocation>
</comment>
<accession>A0AAD9RZN6</accession>
<evidence type="ECO:0000256" key="6">
    <source>
        <dbReference type="ARBA" id="ARBA00023136"/>
    </source>
</evidence>
<feature type="transmembrane region" description="Helical" evidence="8">
    <location>
        <begin position="453"/>
        <end position="480"/>
    </location>
</feature>
<feature type="transmembrane region" description="Helical" evidence="8">
    <location>
        <begin position="154"/>
        <end position="173"/>
    </location>
</feature>
<comment type="caution">
    <text evidence="9">The sequence shown here is derived from an EMBL/GenBank/DDBJ whole genome shotgun (WGS) entry which is preliminary data.</text>
</comment>
<evidence type="ECO:0000313" key="10">
    <source>
        <dbReference type="Proteomes" id="UP001258017"/>
    </source>
</evidence>
<evidence type="ECO:0008006" key="11">
    <source>
        <dbReference type="Google" id="ProtNLM"/>
    </source>
</evidence>
<evidence type="ECO:0000256" key="3">
    <source>
        <dbReference type="ARBA" id="ARBA00022448"/>
    </source>
</evidence>
<feature type="transmembrane region" description="Helical" evidence="8">
    <location>
        <begin position="76"/>
        <end position="98"/>
    </location>
</feature>
<keyword evidence="6 8" id="KW-0472">Membrane</keyword>
<dbReference type="PANTHER" id="PTHR10332:SF80">
    <property type="entry name" value="EQUILIBRATIVE NUCLEOSIDE TRANSPORTER 2, ISOFORM A"/>
    <property type="match status" value="1"/>
</dbReference>
<evidence type="ECO:0000256" key="1">
    <source>
        <dbReference type="ARBA" id="ARBA00004141"/>
    </source>
</evidence>
<dbReference type="GO" id="GO:0005337">
    <property type="term" value="F:nucleoside transmembrane transporter activity"/>
    <property type="evidence" value="ECO:0007669"/>
    <property type="project" value="InterPro"/>
</dbReference>
<keyword evidence="5 8" id="KW-1133">Transmembrane helix</keyword>
<dbReference type="PANTHER" id="PTHR10332">
    <property type="entry name" value="EQUILIBRATIVE NUCLEOSIDE TRANSPORTER"/>
    <property type="match status" value="1"/>
</dbReference>
<feature type="compositionally biased region" description="Basic and acidic residues" evidence="7">
    <location>
        <begin position="1"/>
        <end position="10"/>
    </location>
</feature>
<feature type="transmembrane region" description="Helical" evidence="8">
    <location>
        <begin position="308"/>
        <end position="330"/>
    </location>
</feature>
<dbReference type="InterPro" id="IPR002259">
    <property type="entry name" value="Eqnu_transpt"/>
</dbReference>
<evidence type="ECO:0000256" key="7">
    <source>
        <dbReference type="SAM" id="MobiDB-lite"/>
    </source>
</evidence>
<gene>
    <name evidence="9" type="ORF">KPH14_001609</name>
</gene>
<feature type="transmembrane region" description="Helical" evidence="8">
    <location>
        <begin position="381"/>
        <end position="398"/>
    </location>
</feature>
<feature type="transmembrane region" description="Helical" evidence="8">
    <location>
        <begin position="179"/>
        <end position="201"/>
    </location>
</feature>
<evidence type="ECO:0000256" key="5">
    <source>
        <dbReference type="ARBA" id="ARBA00022989"/>
    </source>
</evidence>
<evidence type="ECO:0000256" key="8">
    <source>
        <dbReference type="SAM" id="Phobius"/>
    </source>
</evidence>
<feature type="transmembrane region" description="Helical" evidence="8">
    <location>
        <begin position="418"/>
        <end position="441"/>
    </location>
</feature>
<feature type="region of interest" description="Disordered" evidence="7">
    <location>
        <begin position="1"/>
        <end position="48"/>
    </location>
</feature>
<evidence type="ECO:0000313" key="9">
    <source>
        <dbReference type="EMBL" id="KAK2588719.1"/>
    </source>
</evidence>
<feature type="transmembrane region" description="Helical" evidence="8">
    <location>
        <begin position="213"/>
        <end position="237"/>
    </location>
</feature>
<keyword evidence="3" id="KW-0813">Transport</keyword>
<name>A0AAD9RZN6_9HYME</name>